<gene>
    <name evidence="1" type="ORF">IEE83_22280</name>
</gene>
<comment type="caution">
    <text evidence="1">The sequence shown here is derived from an EMBL/GenBank/DDBJ whole genome shotgun (WGS) entry which is preliminary data.</text>
</comment>
<name>A0ABR9WGJ4_9BACT</name>
<reference evidence="2" key="1">
    <citation type="submission" date="2023-07" db="EMBL/GenBank/DDBJ databases">
        <title>Dyadobacter sp. nov 'subterranea' isolated from contaminted grondwater.</title>
        <authorList>
            <person name="Szabo I."/>
            <person name="Al-Omari J."/>
            <person name="Szerdahelyi S.G."/>
            <person name="Rado J."/>
        </authorList>
    </citation>
    <scope>NUCLEOTIDE SEQUENCE [LARGE SCALE GENOMIC DNA]</scope>
    <source>
        <strain evidence="2">UP-52</strain>
    </source>
</reference>
<evidence type="ECO:0000313" key="2">
    <source>
        <dbReference type="Proteomes" id="UP000634134"/>
    </source>
</evidence>
<dbReference type="Pfam" id="PF13711">
    <property type="entry name" value="DUF4160"/>
    <property type="match status" value="1"/>
</dbReference>
<organism evidence="1 2">
    <name type="scientific">Dyadobacter subterraneus</name>
    <dbReference type="NCBI Taxonomy" id="2773304"/>
    <lineage>
        <taxon>Bacteria</taxon>
        <taxon>Pseudomonadati</taxon>
        <taxon>Bacteroidota</taxon>
        <taxon>Cytophagia</taxon>
        <taxon>Cytophagales</taxon>
        <taxon>Spirosomataceae</taxon>
        <taxon>Dyadobacter</taxon>
    </lineage>
</organism>
<evidence type="ECO:0000313" key="1">
    <source>
        <dbReference type="EMBL" id="MBE9464621.1"/>
    </source>
</evidence>
<accession>A0ABR9WGJ4</accession>
<dbReference type="InterPro" id="IPR025427">
    <property type="entry name" value="DUF4160"/>
</dbReference>
<keyword evidence="2" id="KW-1185">Reference proteome</keyword>
<dbReference type="EMBL" id="JACYGY010000001">
    <property type="protein sequence ID" value="MBE9464621.1"/>
    <property type="molecule type" value="Genomic_DNA"/>
</dbReference>
<proteinExistence type="predicted"/>
<protein>
    <submittedName>
        <fullName evidence="1">DUF4160 domain-containing protein</fullName>
    </submittedName>
</protein>
<dbReference type="Proteomes" id="UP000634134">
    <property type="component" value="Unassembled WGS sequence"/>
</dbReference>
<sequence>MPELLRLFGLRFFFYSNDHRPPHIHVRGNDGEARFSINPVNCIENNGLKKKDLYLAEAIIKTNKEEFLRKWNEFFKS</sequence>
<dbReference type="RefSeq" id="WP_194122667.1">
    <property type="nucleotide sequence ID" value="NZ_JACYGY010000001.1"/>
</dbReference>